<evidence type="ECO:0000313" key="1">
    <source>
        <dbReference type="EMBL" id="MBD1373576.1"/>
    </source>
</evidence>
<sequence length="174" mass="20292">MALHDYVKIDKSRFQDAIKAYFLWKELNSIIKNSHNRGINFPETISETLLCYAMDFELNRGTAGDARESKTHRIIEAKATSNWDRDTTSFSPNENFDLLYFLRLNQRDDELFIYNTGINSEDLKGIKVNKKQTLGDQQEQGRRPRFSVIKFIIVPNGINPQGKIDLRTKKITRF</sequence>
<keyword evidence="1" id="KW-0255">Endonuclease</keyword>
<protein>
    <submittedName>
        <fullName evidence="1">Bsp6I family type II restriction endonuclease</fullName>
    </submittedName>
</protein>
<evidence type="ECO:0000313" key="2">
    <source>
        <dbReference type="Proteomes" id="UP000661691"/>
    </source>
</evidence>
<gene>
    <name evidence="1" type="ORF">IC620_14605</name>
</gene>
<organism evidence="1 2">
    <name type="scientific">Polycladospora coralii</name>
    <dbReference type="NCBI Taxonomy" id="2771432"/>
    <lineage>
        <taxon>Bacteria</taxon>
        <taxon>Bacillati</taxon>
        <taxon>Bacillota</taxon>
        <taxon>Bacilli</taxon>
        <taxon>Bacillales</taxon>
        <taxon>Thermoactinomycetaceae</taxon>
        <taxon>Polycladospora</taxon>
    </lineage>
</organism>
<comment type="caution">
    <text evidence="1">The sequence shown here is derived from an EMBL/GenBank/DDBJ whole genome shotgun (WGS) entry which is preliminary data.</text>
</comment>
<proteinExistence type="predicted"/>
<dbReference type="Proteomes" id="UP000661691">
    <property type="component" value="Unassembled WGS sequence"/>
</dbReference>
<dbReference type="GO" id="GO:0004519">
    <property type="term" value="F:endonuclease activity"/>
    <property type="evidence" value="ECO:0007669"/>
    <property type="project" value="UniProtKB-KW"/>
</dbReference>
<keyword evidence="1" id="KW-0378">Hydrolase</keyword>
<name>A0A926RYJ7_9BACL</name>
<dbReference type="AlphaFoldDB" id="A0A926RYJ7"/>
<dbReference type="RefSeq" id="WP_191142603.1">
    <property type="nucleotide sequence ID" value="NZ_JACXAH010000029.1"/>
</dbReference>
<dbReference type="Pfam" id="PF09504">
    <property type="entry name" value="RE_Bsp6I"/>
    <property type="match status" value="1"/>
</dbReference>
<keyword evidence="1" id="KW-0540">Nuclease</keyword>
<accession>A0A926RYJ7</accession>
<dbReference type="EMBL" id="JACXAH010000029">
    <property type="protein sequence ID" value="MBD1373576.1"/>
    <property type="molecule type" value="Genomic_DNA"/>
</dbReference>
<reference evidence="2" key="1">
    <citation type="submission" date="2022-10" db="EMBL/GenBank/DDBJ databases">
        <title>A novel bacterium of genus Hazenella, isolated from South China Sea.</title>
        <authorList>
            <person name="Huang H."/>
            <person name="Mo K."/>
            <person name="Hu Y."/>
        </authorList>
    </citation>
    <scope>NUCLEOTIDE SEQUENCE [LARGE SCALE GENOMIC DNA]</scope>
    <source>
        <strain evidence="2">IB182357</strain>
    </source>
</reference>
<dbReference type="InterPro" id="IPR019037">
    <property type="entry name" value="Restrct_endonuc_II_Bsp6I"/>
</dbReference>
<keyword evidence="2" id="KW-1185">Reference proteome</keyword>